<proteinExistence type="predicted"/>
<protein>
    <submittedName>
        <fullName evidence="1">Uncharacterized protein</fullName>
    </submittedName>
</protein>
<evidence type="ECO:0000313" key="2">
    <source>
        <dbReference type="Proteomes" id="UP001239397"/>
    </source>
</evidence>
<name>A0A9Y2NJA9_9PSEU</name>
<evidence type="ECO:0000313" key="1">
    <source>
        <dbReference type="EMBL" id="WIY03794.1"/>
    </source>
</evidence>
<sequence length="75" mass="7154">MGGALSAAELGTDVVGISELLGGASEVAGAVAVGVVSSAPAGPANPQVSKAAAASVAKWREIGLALLDLFTNSHP</sequence>
<dbReference type="AlphaFoldDB" id="A0A9Y2NJA9"/>
<keyword evidence="2" id="KW-1185">Reference proteome</keyword>
<gene>
    <name evidence="1" type="ORF">QRX60_08050</name>
</gene>
<organism evidence="1 2">
    <name type="scientific">Amycolatopsis mongoliensis</name>
    <dbReference type="NCBI Taxonomy" id="715475"/>
    <lineage>
        <taxon>Bacteria</taxon>
        <taxon>Bacillati</taxon>
        <taxon>Actinomycetota</taxon>
        <taxon>Actinomycetes</taxon>
        <taxon>Pseudonocardiales</taxon>
        <taxon>Pseudonocardiaceae</taxon>
        <taxon>Amycolatopsis</taxon>
    </lineage>
</organism>
<dbReference type="EMBL" id="CP127295">
    <property type="protein sequence ID" value="WIY03794.1"/>
    <property type="molecule type" value="Genomic_DNA"/>
</dbReference>
<dbReference type="Proteomes" id="UP001239397">
    <property type="component" value="Chromosome"/>
</dbReference>
<dbReference type="RefSeq" id="WP_286000146.1">
    <property type="nucleotide sequence ID" value="NZ_CP127295.1"/>
</dbReference>
<accession>A0A9Y2NJA9</accession>
<dbReference type="KEGG" id="amog:QRX60_08050"/>
<reference evidence="1 2" key="1">
    <citation type="submission" date="2023-06" db="EMBL/GenBank/DDBJ databases">
        <authorList>
            <person name="Oyuntsetseg B."/>
            <person name="Kim S.B."/>
        </authorList>
    </citation>
    <scope>NUCLEOTIDE SEQUENCE [LARGE SCALE GENOMIC DNA]</scope>
    <source>
        <strain evidence="1 2">4-36</strain>
    </source>
</reference>